<dbReference type="SUPFAM" id="SSF64182">
    <property type="entry name" value="DHH phosphoesterases"/>
    <property type="match status" value="1"/>
</dbReference>
<feature type="domain" description="DDH" evidence="6">
    <location>
        <begin position="80"/>
        <end position="229"/>
    </location>
</feature>
<evidence type="ECO:0000259" key="8">
    <source>
        <dbReference type="Pfam" id="PF17768"/>
    </source>
</evidence>
<dbReference type="InterPro" id="IPR003156">
    <property type="entry name" value="DHHA1_dom"/>
</dbReference>
<keyword evidence="5 9" id="KW-0269">Exonuclease</keyword>
<name>A0A9D1PJN4_9FIRM</name>
<dbReference type="PANTHER" id="PTHR30255">
    <property type="entry name" value="SINGLE-STRANDED-DNA-SPECIFIC EXONUCLEASE RECJ"/>
    <property type="match status" value="1"/>
</dbReference>
<dbReference type="EMBL" id="DXIE01000049">
    <property type="protein sequence ID" value="HIV62885.1"/>
    <property type="molecule type" value="Genomic_DNA"/>
</dbReference>
<comment type="caution">
    <text evidence="9">The sequence shown here is derived from an EMBL/GenBank/DDBJ whole genome shotgun (WGS) entry which is preliminary data.</text>
</comment>
<dbReference type="Pfam" id="PF17768">
    <property type="entry name" value="RecJ_OB"/>
    <property type="match status" value="1"/>
</dbReference>
<dbReference type="GO" id="GO:0006310">
    <property type="term" value="P:DNA recombination"/>
    <property type="evidence" value="ECO:0007669"/>
    <property type="project" value="InterPro"/>
</dbReference>
<dbReference type="GO" id="GO:0006281">
    <property type="term" value="P:DNA repair"/>
    <property type="evidence" value="ECO:0007669"/>
    <property type="project" value="InterPro"/>
</dbReference>
<evidence type="ECO:0000259" key="7">
    <source>
        <dbReference type="Pfam" id="PF02272"/>
    </source>
</evidence>
<protein>
    <recommendedName>
        <fullName evidence="2">Single-stranded-DNA-specific exonuclease RecJ</fullName>
    </recommendedName>
</protein>
<gene>
    <name evidence="9" type="primary">recJ</name>
    <name evidence="9" type="ORF">H9746_08625</name>
</gene>
<dbReference type="InterPro" id="IPR001667">
    <property type="entry name" value="DDH_dom"/>
</dbReference>
<dbReference type="InterPro" id="IPR041122">
    <property type="entry name" value="RecJ_OB"/>
</dbReference>
<dbReference type="InterPro" id="IPR038763">
    <property type="entry name" value="DHH_sf"/>
</dbReference>
<accession>A0A9D1PJN4</accession>
<organism evidence="9 10">
    <name type="scientific">Candidatus Butyricicoccus avistercoris</name>
    <dbReference type="NCBI Taxonomy" id="2838518"/>
    <lineage>
        <taxon>Bacteria</taxon>
        <taxon>Bacillati</taxon>
        <taxon>Bacillota</taxon>
        <taxon>Clostridia</taxon>
        <taxon>Eubacteriales</taxon>
        <taxon>Butyricicoccaceae</taxon>
        <taxon>Butyricicoccus</taxon>
    </lineage>
</organism>
<dbReference type="Gene3D" id="3.10.310.30">
    <property type="match status" value="1"/>
</dbReference>
<evidence type="ECO:0000256" key="3">
    <source>
        <dbReference type="ARBA" id="ARBA00022722"/>
    </source>
</evidence>
<dbReference type="Gene3D" id="3.90.1640.30">
    <property type="match status" value="1"/>
</dbReference>
<dbReference type="GO" id="GO:0008409">
    <property type="term" value="F:5'-3' exonuclease activity"/>
    <property type="evidence" value="ECO:0007669"/>
    <property type="project" value="InterPro"/>
</dbReference>
<reference evidence="9" key="2">
    <citation type="submission" date="2021-04" db="EMBL/GenBank/DDBJ databases">
        <authorList>
            <person name="Gilroy R."/>
        </authorList>
    </citation>
    <scope>NUCLEOTIDE SEQUENCE</scope>
    <source>
        <strain evidence="9">CHK193-4272</strain>
    </source>
</reference>
<evidence type="ECO:0000256" key="2">
    <source>
        <dbReference type="ARBA" id="ARBA00019841"/>
    </source>
</evidence>
<proteinExistence type="inferred from homology"/>
<sequence>MKIKKWLTATPDLQKARSLSTACGFSPLAAAVLCARGVDTKEKAETFLATDLEHLYDPMLLKDMDLAVKALKDAIEKNEKIIVFGDYDVDGITSTCVLLRYLKSKGANADYYIPNRLSEGYGLSCSAMDTLYSQGVRTIVTVDSGVTALEEIKHATELGMRVIVTDHHECREQLPVATAVVNPRRSDCDYPFDELAGVGVAFKLICAMEGAENLAEIVEKYSDLVSLGTVADVMPIIGENRIIVAHGLKCMENTKNLGLEMLLRESGQKNKRLTASTISFILAPRINAAGRMGNTEQAVELFLTDDPVKAQELAALLCEQNKQRQTAENDILDQALLSLRKNYNPLEDKLIVLDGEGWHHGVIGIVSSRLCDRYACPVILIAVDEGIGKGSGRSMSGFNLFEALTNSEHLLDKYGGHELAAGLTIKQENIEQFKKEIKEYANEHINPDDLLPVVNIDCEITPDYITEAAVDSLTRLEPFGMKNTQPVFSMYNMYVEEITPISSDKHVRLTLMKDGVTYTAMLFGTGAGGCGFAQGNFVDVAFNLEINEFRSHRTVQMILKDVKLSDCEIKADEKLLSLYRTYMSDGALTAKEAQFLYPDRPDLVAVWRHIISRAEEGILRVHSNALSRRIQWESKREINIGKLFVCLDVFSESQLLDYNFRDNLLNIMLKPFKGKADISKSVVLATLRSMSK</sequence>
<feature type="domain" description="RecJ OB" evidence="8">
    <location>
        <begin position="456"/>
        <end position="561"/>
    </location>
</feature>
<dbReference type="Proteomes" id="UP000886808">
    <property type="component" value="Unassembled WGS sequence"/>
</dbReference>
<reference evidence="9" key="1">
    <citation type="journal article" date="2021" name="PeerJ">
        <title>Extensive microbial diversity within the chicken gut microbiome revealed by metagenomics and culture.</title>
        <authorList>
            <person name="Gilroy R."/>
            <person name="Ravi A."/>
            <person name="Getino M."/>
            <person name="Pursley I."/>
            <person name="Horton D.L."/>
            <person name="Alikhan N.F."/>
            <person name="Baker D."/>
            <person name="Gharbi K."/>
            <person name="Hall N."/>
            <person name="Watson M."/>
            <person name="Adriaenssens E.M."/>
            <person name="Foster-Nyarko E."/>
            <person name="Jarju S."/>
            <person name="Secka A."/>
            <person name="Antonio M."/>
            <person name="Oren A."/>
            <person name="Chaudhuri R.R."/>
            <person name="La Ragione R."/>
            <person name="Hildebrand F."/>
            <person name="Pallen M.J."/>
        </authorList>
    </citation>
    <scope>NUCLEOTIDE SEQUENCE</scope>
    <source>
        <strain evidence="9">CHK193-4272</strain>
    </source>
</reference>
<evidence type="ECO:0000313" key="9">
    <source>
        <dbReference type="EMBL" id="HIV62885.1"/>
    </source>
</evidence>
<comment type="similarity">
    <text evidence="1">Belongs to the RecJ family.</text>
</comment>
<dbReference type="Pfam" id="PF01368">
    <property type="entry name" value="DHH"/>
    <property type="match status" value="1"/>
</dbReference>
<dbReference type="NCBIfam" id="TIGR00644">
    <property type="entry name" value="recJ"/>
    <property type="match status" value="1"/>
</dbReference>
<dbReference type="InterPro" id="IPR004610">
    <property type="entry name" value="RecJ"/>
</dbReference>
<evidence type="ECO:0000259" key="6">
    <source>
        <dbReference type="Pfam" id="PF01368"/>
    </source>
</evidence>
<dbReference type="InterPro" id="IPR051673">
    <property type="entry name" value="SSDNA_exonuclease_RecJ"/>
</dbReference>
<evidence type="ECO:0000256" key="5">
    <source>
        <dbReference type="ARBA" id="ARBA00022839"/>
    </source>
</evidence>
<dbReference type="PANTHER" id="PTHR30255:SF2">
    <property type="entry name" value="SINGLE-STRANDED-DNA-SPECIFIC EXONUCLEASE RECJ"/>
    <property type="match status" value="1"/>
</dbReference>
<feature type="domain" description="DHHA1" evidence="7">
    <location>
        <begin position="348"/>
        <end position="442"/>
    </location>
</feature>
<evidence type="ECO:0000256" key="4">
    <source>
        <dbReference type="ARBA" id="ARBA00022801"/>
    </source>
</evidence>
<evidence type="ECO:0000256" key="1">
    <source>
        <dbReference type="ARBA" id="ARBA00005915"/>
    </source>
</evidence>
<dbReference type="GO" id="GO:0003676">
    <property type="term" value="F:nucleic acid binding"/>
    <property type="evidence" value="ECO:0007669"/>
    <property type="project" value="InterPro"/>
</dbReference>
<dbReference type="AlphaFoldDB" id="A0A9D1PJN4"/>
<keyword evidence="3" id="KW-0540">Nuclease</keyword>
<dbReference type="Pfam" id="PF02272">
    <property type="entry name" value="DHHA1"/>
    <property type="match status" value="1"/>
</dbReference>
<keyword evidence="4" id="KW-0378">Hydrolase</keyword>
<evidence type="ECO:0000313" key="10">
    <source>
        <dbReference type="Proteomes" id="UP000886808"/>
    </source>
</evidence>